<evidence type="ECO:0000313" key="1">
    <source>
        <dbReference type="EMBL" id="KAE9262796.1"/>
    </source>
</evidence>
<organism evidence="1 2">
    <name type="scientific">Phytophthora rubi</name>
    <dbReference type="NCBI Taxonomy" id="129364"/>
    <lineage>
        <taxon>Eukaryota</taxon>
        <taxon>Sar</taxon>
        <taxon>Stramenopiles</taxon>
        <taxon>Oomycota</taxon>
        <taxon>Peronosporomycetes</taxon>
        <taxon>Peronosporales</taxon>
        <taxon>Peronosporaceae</taxon>
        <taxon>Phytophthora</taxon>
    </lineage>
</organism>
<dbReference type="EMBL" id="QXFT01009388">
    <property type="protein sequence ID" value="KAE9262796.1"/>
    <property type="molecule type" value="Genomic_DNA"/>
</dbReference>
<name>A0A6A4AXC2_9STRA</name>
<proteinExistence type="predicted"/>
<dbReference type="AlphaFoldDB" id="A0A6A4AXC2"/>
<reference evidence="1 2" key="1">
    <citation type="submission" date="2018-08" db="EMBL/GenBank/DDBJ databases">
        <title>Genomic investigation of the strawberry pathogen Phytophthora fragariae indicates pathogenicity is determined by transcriptional variation in three key races.</title>
        <authorList>
            <person name="Adams T.M."/>
            <person name="Armitage A.D."/>
            <person name="Sobczyk M.K."/>
            <person name="Bates H.J."/>
            <person name="Dunwell J.M."/>
            <person name="Nellist C.F."/>
            <person name="Harrison R.J."/>
        </authorList>
    </citation>
    <scope>NUCLEOTIDE SEQUENCE [LARGE SCALE GENOMIC DNA]</scope>
    <source>
        <strain evidence="1 2">SCRP333</strain>
    </source>
</reference>
<dbReference type="InterPro" id="IPR036188">
    <property type="entry name" value="FAD/NAD-bd_sf"/>
</dbReference>
<evidence type="ECO:0000313" key="2">
    <source>
        <dbReference type="Proteomes" id="UP000434957"/>
    </source>
</evidence>
<accession>A0A6A4AXC2</accession>
<dbReference type="Gene3D" id="3.30.9.10">
    <property type="entry name" value="D-Amino Acid Oxidase, subunit A, domain 2"/>
    <property type="match status" value="1"/>
</dbReference>
<dbReference type="Proteomes" id="UP000434957">
    <property type="component" value="Unassembled WGS sequence"/>
</dbReference>
<gene>
    <name evidence="1" type="ORF">PR003_g33407</name>
</gene>
<sequence length="241" mass="26742">MQYDLDGSDLLVGIDNVAGAFPNLKHSNALAALHVRRCGSLNHVKVADYELTKAAEYCPNAQVLQGKVTDFSATGGNVSGVKVAMHNGETLEVSTSNVVFATGPLFENTLDMLKQRDMSSYDVPIINELHCPAIVDDVDHVLPPTMPLTFDSDPMGKLEFSEEDRKEIMADPSAARMLDEYPGGVHVRPYNGDKMMLVWTYDIESVPAHYPVKDVIDRRFPEVCVRRSVSDHQSFKIDHHK</sequence>
<evidence type="ECO:0008006" key="3">
    <source>
        <dbReference type="Google" id="ProtNLM"/>
    </source>
</evidence>
<dbReference type="SUPFAM" id="SSF51905">
    <property type="entry name" value="FAD/NAD(P)-binding domain"/>
    <property type="match status" value="1"/>
</dbReference>
<keyword evidence="2" id="KW-1185">Reference proteome</keyword>
<protein>
    <recommendedName>
        <fullName evidence="3">FAD dependent oxidoreductase domain-containing protein</fullName>
    </recommendedName>
</protein>
<dbReference type="Gene3D" id="3.50.50.60">
    <property type="entry name" value="FAD/NAD(P)-binding domain"/>
    <property type="match status" value="1"/>
</dbReference>
<comment type="caution">
    <text evidence="1">The sequence shown here is derived from an EMBL/GenBank/DDBJ whole genome shotgun (WGS) entry which is preliminary data.</text>
</comment>